<dbReference type="InterPro" id="IPR023214">
    <property type="entry name" value="HAD_sf"/>
</dbReference>
<keyword evidence="3 4" id="KW-0378">Hydrolase</keyword>
<evidence type="ECO:0000313" key="6">
    <source>
        <dbReference type="EMBL" id="OYX35421.1"/>
    </source>
</evidence>
<dbReference type="UniPathway" id="UPA00299"/>
<evidence type="ECO:0000256" key="1">
    <source>
        <dbReference type="ARBA" id="ARBA00005199"/>
    </source>
</evidence>
<dbReference type="InterPro" id="IPR044651">
    <property type="entry name" value="OTSB-like"/>
</dbReference>
<dbReference type="SUPFAM" id="SSF56784">
    <property type="entry name" value="HAD-like"/>
    <property type="match status" value="1"/>
</dbReference>
<dbReference type="InterPro" id="IPR006379">
    <property type="entry name" value="HAD-SF_hydro_IIB"/>
</dbReference>
<comment type="function">
    <text evidence="4">Removes the phosphate from trehalose 6-phosphate to produce free trehalose.</text>
</comment>
<feature type="compositionally biased region" description="Basic and acidic residues" evidence="5">
    <location>
        <begin position="91"/>
        <end position="105"/>
    </location>
</feature>
<comment type="similarity">
    <text evidence="2 4">Belongs to the trehalose phosphatase family.</text>
</comment>
<sequence length="255" mass="26101">MPPSAGTLTRTLPPPPVAFDGPLALFLDMDGVLAALAPTPEAVVAEPRRTAVLEALDRTLGGRMAIISGRTIAEIDRIAGGAARSASGVHGLERRRRDGSLDRAEASPRVADAVAAFRDFAAAHSGVIVEDKGVSAGLHYRQAPEAGTQARALAEGLATDTGLVLQPGHMVLELKTPGADKGRALSAFMAETPFAGALPVMAGDDLTDEAGFSAAEALGGFGVLVGPGRETAARYGLPDVPAVLDWLEAVVEARA</sequence>
<dbReference type="NCBIfam" id="TIGR00685">
    <property type="entry name" value="T6PP"/>
    <property type="match status" value="1"/>
</dbReference>
<comment type="cofactor">
    <cofactor evidence="4">
        <name>Mg(2+)</name>
        <dbReference type="ChEBI" id="CHEBI:18420"/>
    </cofactor>
</comment>
<dbReference type="PANTHER" id="PTHR43768:SF3">
    <property type="entry name" value="TREHALOSE 6-PHOSPHATE PHOSPHATASE"/>
    <property type="match status" value="1"/>
</dbReference>
<evidence type="ECO:0000256" key="3">
    <source>
        <dbReference type="ARBA" id="ARBA00022801"/>
    </source>
</evidence>
<accession>A0A258FSC5</accession>
<dbReference type="Gene3D" id="3.30.70.1020">
    <property type="entry name" value="Trehalose-6-phosphate phosphatase related protein, domain 2"/>
    <property type="match status" value="1"/>
</dbReference>
<name>A0A258FSC5_9CAUL</name>
<protein>
    <recommendedName>
        <fullName evidence="4">Trehalose 6-phosphate phosphatase</fullName>
        <ecNumber evidence="4">3.1.3.12</ecNumber>
    </recommendedName>
</protein>
<comment type="catalytic activity">
    <reaction evidence="4">
        <text>alpha,alpha-trehalose 6-phosphate + H2O = alpha,alpha-trehalose + phosphate</text>
        <dbReference type="Rhea" id="RHEA:23420"/>
        <dbReference type="ChEBI" id="CHEBI:15377"/>
        <dbReference type="ChEBI" id="CHEBI:16551"/>
        <dbReference type="ChEBI" id="CHEBI:43474"/>
        <dbReference type="ChEBI" id="CHEBI:58429"/>
        <dbReference type="EC" id="3.1.3.12"/>
    </reaction>
</comment>
<comment type="caution">
    <text evidence="6">The sequence shown here is derived from an EMBL/GenBank/DDBJ whole genome shotgun (WGS) entry which is preliminary data.</text>
</comment>
<organism evidence="6 7">
    <name type="scientific">Brevundimonas subvibrioides</name>
    <dbReference type="NCBI Taxonomy" id="74313"/>
    <lineage>
        <taxon>Bacteria</taxon>
        <taxon>Pseudomonadati</taxon>
        <taxon>Pseudomonadota</taxon>
        <taxon>Alphaproteobacteria</taxon>
        <taxon>Caulobacterales</taxon>
        <taxon>Caulobacteraceae</taxon>
        <taxon>Brevundimonas</taxon>
    </lineage>
</organism>
<proteinExistence type="inferred from homology"/>
<dbReference type="NCBIfam" id="TIGR01484">
    <property type="entry name" value="HAD-SF-IIB"/>
    <property type="match status" value="1"/>
</dbReference>
<keyword evidence="4" id="KW-0460">Magnesium</keyword>
<comment type="pathway">
    <text evidence="1 4">Glycan biosynthesis; trehalose biosynthesis.</text>
</comment>
<dbReference type="Gene3D" id="3.40.50.1000">
    <property type="entry name" value="HAD superfamily/HAD-like"/>
    <property type="match status" value="1"/>
</dbReference>
<evidence type="ECO:0000256" key="4">
    <source>
        <dbReference type="RuleBase" id="RU361117"/>
    </source>
</evidence>
<dbReference type="InterPro" id="IPR036412">
    <property type="entry name" value="HAD-like_sf"/>
</dbReference>
<dbReference type="EMBL" id="NCEB01000004">
    <property type="protein sequence ID" value="OYX35421.1"/>
    <property type="molecule type" value="Genomic_DNA"/>
</dbReference>
<evidence type="ECO:0000256" key="5">
    <source>
        <dbReference type="SAM" id="MobiDB-lite"/>
    </source>
</evidence>
<reference evidence="6 7" key="1">
    <citation type="submission" date="2017-03" db="EMBL/GenBank/DDBJ databases">
        <title>Lifting the veil on microbial sulfur biogeochemistry in mining wastewaters.</title>
        <authorList>
            <person name="Kantor R.S."/>
            <person name="Colenbrander Nelson T."/>
            <person name="Marshall S."/>
            <person name="Bennett D."/>
            <person name="Apte S."/>
            <person name="Camacho D."/>
            <person name="Thomas B.C."/>
            <person name="Warren L.A."/>
            <person name="Banfield J.F."/>
        </authorList>
    </citation>
    <scope>NUCLEOTIDE SEQUENCE [LARGE SCALE GENOMIC DNA]</scope>
    <source>
        <strain evidence="6">32-69-9</strain>
    </source>
</reference>
<dbReference type="AlphaFoldDB" id="A0A258FSC5"/>
<evidence type="ECO:0000256" key="2">
    <source>
        <dbReference type="ARBA" id="ARBA00008770"/>
    </source>
</evidence>
<keyword evidence="4" id="KW-0479">Metal-binding</keyword>
<dbReference type="InterPro" id="IPR003337">
    <property type="entry name" value="Trehalose_PPase"/>
</dbReference>
<dbReference type="EC" id="3.1.3.12" evidence="4"/>
<dbReference type="Proteomes" id="UP000215595">
    <property type="component" value="Unassembled WGS sequence"/>
</dbReference>
<gene>
    <name evidence="6" type="ORF">B7Z01_02980</name>
</gene>
<evidence type="ECO:0000313" key="7">
    <source>
        <dbReference type="Proteomes" id="UP000215595"/>
    </source>
</evidence>
<dbReference type="GO" id="GO:0004805">
    <property type="term" value="F:trehalose-phosphatase activity"/>
    <property type="evidence" value="ECO:0007669"/>
    <property type="project" value="UniProtKB-EC"/>
</dbReference>
<dbReference type="GO" id="GO:0005992">
    <property type="term" value="P:trehalose biosynthetic process"/>
    <property type="evidence" value="ECO:0007669"/>
    <property type="project" value="UniProtKB-UniPathway"/>
</dbReference>
<dbReference type="GO" id="GO:0046872">
    <property type="term" value="F:metal ion binding"/>
    <property type="evidence" value="ECO:0007669"/>
    <property type="project" value="UniProtKB-KW"/>
</dbReference>
<dbReference type="Pfam" id="PF02358">
    <property type="entry name" value="Trehalose_PPase"/>
    <property type="match status" value="1"/>
</dbReference>
<feature type="region of interest" description="Disordered" evidence="5">
    <location>
        <begin position="86"/>
        <end position="105"/>
    </location>
</feature>
<dbReference type="PANTHER" id="PTHR43768">
    <property type="entry name" value="TREHALOSE 6-PHOSPHATE PHOSPHATASE"/>
    <property type="match status" value="1"/>
</dbReference>